<evidence type="ECO:0000256" key="2">
    <source>
        <dbReference type="SAM" id="Phobius"/>
    </source>
</evidence>
<feature type="transmembrane region" description="Helical" evidence="2">
    <location>
        <begin position="140"/>
        <end position="162"/>
    </location>
</feature>
<name>A0A8H4R575_9AGAR</name>
<evidence type="ECO:0000313" key="4">
    <source>
        <dbReference type="EMBL" id="KAF4622623.1"/>
    </source>
</evidence>
<keyword evidence="5" id="KW-1185">Reference proteome</keyword>
<dbReference type="InterPro" id="IPR045338">
    <property type="entry name" value="DUF6535"/>
</dbReference>
<keyword evidence="2" id="KW-0812">Transmembrane</keyword>
<reference evidence="4 5" key="1">
    <citation type="submission" date="2019-12" db="EMBL/GenBank/DDBJ databases">
        <authorList>
            <person name="Floudas D."/>
            <person name="Bentzer J."/>
            <person name="Ahren D."/>
            <person name="Johansson T."/>
            <person name="Persson P."/>
            <person name="Tunlid A."/>
        </authorList>
    </citation>
    <scope>NUCLEOTIDE SEQUENCE [LARGE SCALE GENOMIC DNA]</scope>
    <source>
        <strain evidence="4 5">CBS 102.39</strain>
    </source>
</reference>
<protein>
    <recommendedName>
        <fullName evidence="3">DUF6535 domain-containing protein</fullName>
    </recommendedName>
</protein>
<organism evidence="4 5">
    <name type="scientific">Agrocybe pediades</name>
    <dbReference type="NCBI Taxonomy" id="84607"/>
    <lineage>
        <taxon>Eukaryota</taxon>
        <taxon>Fungi</taxon>
        <taxon>Dikarya</taxon>
        <taxon>Basidiomycota</taxon>
        <taxon>Agaricomycotina</taxon>
        <taxon>Agaricomycetes</taxon>
        <taxon>Agaricomycetidae</taxon>
        <taxon>Agaricales</taxon>
        <taxon>Agaricineae</taxon>
        <taxon>Strophariaceae</taxon>
        <taxon>Agrocybe</taxon>
    </lineage>
</organism>
<accession>A0A8H4R575</accession>
<evidence type="ECO:0000313" key="5">
    <source>
        <dbReference type="Proteomes" id="UP000521872"/>
    </source>
</evidence>
<keyword evidence="2" id="KW-0472">Membrane</keyword>
<feature type="transmembrane region" description="Helical" evidence="2">
    <location>
        <begin position="290"/>
        <end position="309"/>
    </location>
</feature>
<feature type="domain" description="DUF6535" evidence="3">
    <location>
        <begin position="42"/>
        <end position="220"/>
    </location>
</feature>
<feature type="transmembrane region" description="Helical" evidence="2">
    <location>
        <begin position="67"/>
        <end position="86"/>
    </location>
</feature>
<dbReference type="EMBL" id="JAACJL010000002">
    <property type="protein sequence ID" value="KAF4622623.1"/>
    <property type="molecule type" value="Genomic_DNA"/>
</dbReference>
<feature type="region of interest" description="Disordered" evidence="1">
    <location>
        <begin position="1"/>
        <end position="20"/>
    </location>
</feature>
<evidence type="ECO:0000259" key="3">
    <source>
        <dbReference type="Pfam" id="PF20153"/>
    </source>
</evidence>
<gene>
    <name evidence="4" type="ORF">D9613_009026</name>
</gene>
<feature type="region of interest" description="Disordered" evidence="1">
    <location>
        <begin position="720"/>
        <end position="770"/>
    </location>
</feature>
<dbReference type="AlphaFoldDB" id="A0A8H4R575"/>
<proteinExistence type="predicted"/>
<evidence type="ECO:0000256" key="1">
    <source>
        <dbReference type="SAM" id="MobiDB-lite"/>
    </source>
</evidence>
<feature type="transmembrane region" description="Helical" evidence="2">
    <location>
        <begin position="196"/>
        <end position="220"/>
    </location>
</feature>
<dbReference type="Proteomes" id="UP000521872">
    <property type="component" value="Unassembled WGS sequence"/>
</dbReference>
<comment type="caution">
    <text evidence="4">The sequence shown here is derived from an EMBL/GenBank/DDBJ whole genome shotgun (WGS) entry which is preliminary data.</text>
</comment>
<keyword evidence="2" id="KW-1133">Transmembrane helix</keyword>
<sequence>MPDTCNDGVEGGHGNAPSGEKKMWDCGNPYEYPIPKPDTNSWEIVLEALLKKDKVQCNAWKDEVQNLLIFAGLFSAVVTSFVVQSYQSLSPDSGDLSVMLLARIALSSTETRNATLDDDIARSLLEILPATASNLRVNTFWFLSLVLSLTTVLIGIVCLQWLREYQHYNDTLSPKTAVGIHHMRSEALTTWHVPQIFAILPVLLQVALVLFLAGIIDFLISLSMTVAIPVAVVVGFTLTFLLLTTILPTFQCFFVSIRQPLSGQPVPSPCPYKSPQSLAFKSLFTLSRRLFSLTHVLLTWAYYILTIRLRTLFQRGRGSKAHAAWLYRLFSHRAYFFWASSHWMDFDRTWLILRNEHFDITRKRSDSEPNKHDLPADPIYDSVRALATAANVNEHHEHVIYAAYHCFQDLSDTAHEQGDHPNYHLQACYRDLVPTWNSPIANMASTVVDPSFELLDDIHSVLFLRLPGIFYKAINPAHILGRHMLELHTRILANLLAHQPYRLSERASHGPTGFFHWYTINMDSLDFDPAAQDVFYEQFFMILDSFFQTVVRVDEPMDLLVSFHTHSDLNDFLSLAAYLTWRTVEKLSDRNLVSDSSLNRLVSSLEHLSRTIKRTDHLDKDPERAKISDFLFCCASIYIERVWQERPQLHLTRNFNGKNSDLHHLLSLLSELQTSTLPQYQENLNMPEFLSLYGHIIDERSLPRSFLQTDSPNFSAYLFDDEPAPENKRDYGALPLLDTSGPSLSVGQGGRKSAMESENLKYNSEADKNV</sequence>
<feature type="transmembrane region" description="Helical" evidence="2">
    <location>
        <begin position="226"/>
        <end position="250"/>
    </location>
</feature>
<feature type="compositionally biased region" description="Basic and acidic residues" evidence="1">
    <location>
        <begin position="753"/>
        <end position="770"/>
    </location>
</feature>
<dbReference type="Pfam" id="PF20153">
    <property type="entry name" value="DUF6535"/>
    <property type="match status" value="1"/>
</dbReference>